<dbReference type="Ensembl" id="ENSCCRT00000148800.1">
    <property type="protein sequence ID" value="ENSCCRP00000157807.1"/>
    <property type="gene ID" value="ENSCCRG00000076581.1"/>
</dbReference>
<organism evidence="1 2">
    <name type="scientific">Cyprinus carpio carpio</name>
    <dbReference type="NCBI Taxonomy" id="630221"/>
    <lineage>
        <taxon>Eukaryota</taxon>
        <taxon>Metazoa</taxon>
        <taxon>Chordata</taxon>
        <taxon>Craniata</taxon>
        <taxon>Vertebrata</taxon>
        <taxon>Euteleostomi</taxon>
        <taxon>Actinopterygii</taxon>
        <taxon>Neopterygii</taxon>
        <taxon>Teleostei</taxon>
        <taxon>Ostariophysi</taxon>
        <taxon>Cypriniformes</taxon>
        <taxon>Cyprinidae</taxon>
        <taxon>Cyprininae</taxon>
        <taxon>Cyprinus</taxon>
    </lineage>
</organism>
<dbReference type="GeneTree" id="ENSGT01120000275660"/>
<protein>
    <submittedName>
        <fullName evidence="1">Uncharacterized protein</fullName>
    </submittedName>
</protein>
<reference evidence="1" key="2">
    <citation type="submission" date="2025-09" db="UniProtKB">
        <authorList>
            <consortium name="Ensembl"/>
        </authorList>
    </citation>
    <scope>IDENTIFICATION</scope>
</reference>
<evidence type="ECO:0000313" key="2">
    <source>
        <dbReference type="Proteomes" id="UP001108240"/>
    </source>
</evidence>
<keyword evidence="2" id="KW-1185">Reference proteome</keyword>
<name>A0A9J8BKR7_CYPCA</name>
<proteinExistence type="predicted"/>
<evidence type="ECO:0000313" key="1">
    <source>
        <dbReference type="Ensembl" id="ENSCCRP00000157807.1"/>
    </source>
</evidence>
<accession>A0A9J8BKR7</accession>
<dbReference type="OMA" id="LTWIIQH"/>
<dbReference type="AlphaFoldDB" id="A0A9J8BKR7"/>
<reference evidence="1" key="1">
    <citation type="submission" date="2025-08" db="UniProtKB">
        <authorList>
            <consortium name="Ensembl"/>
        </authorList>
    </citation>
    <scope>IDENTIFICATION</scope>
</reference>
<dbReference type="Proteomes" id="UP001108240">
    <property type="component" value="Unplaced"/>
</dbReference>
<sequence>MVLTWIIQHLHKKTKLNHIRVIKLLEDGYLLVNTLQRAFGLRRALRGQFCPTRRRSTLTREPSLPHQAFLGQHFHGLWRVVRMSE</sequence>